<gene>
    <name evidence="3" type="ORF">ZOSMA_16G00250</name>
</gene>
<dbReference type="GO" id="GO:0046488">
    <property type="term" value="P:phosphatidylinositol metabolic process"/>
    <property type="evidence" value="ECO:0000318"/>
    <property type="project" value="GO_Central"/>
</dbReference>
<dbReference type="PROSITE" id="PS50020">
    <property type="entry name" value="WW_DOMAIN_2"/>
    <property type="match status" value="1"/>
</dbReference>
<dbReference type="OMA" id="VRCRIVW"/>
<dbReference type="Pfam" id="PF02383">
    <property type="entry name" value="Syja_N"/>
    <property type="match status" value="1"/>
</dbReference>
<dbReference type="Pfam" id="PF24765">
    <property type="entry name" value="SAC9_C"/>
    <property type="match status" value="1"/>
</dbReference>
<dbReference type="SMART" id="SM00456">
    <property type="entry name" value="WW"/>
    <property type="match status" value="1"/>
</dbReference>
<accession>A0A0K9PSV6</accession>
<dbReference type="InterPro" id="IPR002013">
    <property type="entry name" value="SAC_dom"/>
</dbReference>
<comment type="caution">
    <text evidence="3">The sequence shown here is derived from an EMBL/GenBank/DDBJ whole genome shotgun (WGS) entry which is preliminary data.</text>
</comment>
<dbReference type="CDD" id="cd00201">
    <property type="entry name" value="WW"/>
    <property type="match status" value="1"/>
</dbReference>
<sequence>MAFYSNGLPRETSIVVIELETSEFYIVASLSTRKDTQVIYVDPTTGVLSHLGRVGHDMFISEQEAIHYITNGSRLLCKRTTYAKAIIGYQPLGSYGLLFVATKLTPKISCFPGGGCVYTVSESHCIKIQLQNSQLQGKGEIKNIMELSENDIDGKYYFCETRDITRPFPSRKVLQNPDAEFVWNEWLSKPFRDLGLSQHCVVLLQGFAVCQSFGGSGQQHWMVALLARRSRLHPGTRYLARGINSCFSTGNEVECEQIVWIFQRADQNVPFSTYIWRRGTIPIWWGADLKLTAAEAEIYVSSQDPYRGSVEYYERLSRRYGIKNMDVTIPNQKNSSIIPILCMNLLRKGEGKSESILVEHFEESINYVRTRGKLPDTRIHLINYDWHTTVKMKGEQQTIEEIWKKLKGPTISIGFCEGNYFPTRQALQKGKGAIIPNDNIEGGFCLRSLQNGVIRYNCADSLDRTNAASFFGALQVFAEQCSRLGINLEKNDFGFSQTNSYMESSTFGGYTGPLPTGWEEKTDAVTGKLFYINHNTRTTTWEHPSSDKPWKRFDMSFDQFKNSTILFPITKLSDLFLLAGDIHATLYTGSKAMHSQILNIFSNDAGKFKQLSVAQNVKITVQRRFQNHLIDSSRQKQLEMFLGVRLFRHIPSVSLHSLQVVSRSSACFLKPITSMFPSANGEPSLLSFGRKDAVWVCTPVADVLELFIYLAEPCHICQLLLRVAHGVEDSTFPGRVDVRAGNNLDGLKLILESDCIPKCSNGTNLVIPLSGPVSPEDLAITGTGARFLADGNLSSLLYDFEELEGELNFLTRVVALTFYPSVPGNTPITIGEIEVLGVSLPWRSIFTNRETGSKFIEQVQKVSRRAKFSVPGEDANHSNNPFLSGDSDLDYSESMHKGSVSGSVEQNKVNPVFDLLSGEFLFEQPAVQSEMPNEAQNWTPPSGVALDFIDEYVNKDSSDELSKGTVGVEHYLNCARGLTDKGHKLSFAEAIKLEVERFYVNLSAAERDKALLSVGVDPATLDPNRLLSKSYTAELYKFANRLALLGQTAFEDKIIASIGLESVKNDAIDFWNVNGLLETCSGGMCAVRAERKTTSQLPSASLGEKSLLLTCCHCERKACKVCCAGRGAILLSNYISKEIRNTSSLSEQSGSRHGRQSEGSLISGDGVICKSCCEDVILDAIYVDYIRVLSSLRRRARSDIAAKNALDEVIGLKQGSAYDFQKGIQIGTKQLSNLLNQEESLAEFPYASLLHSVETDVGSEPALSLLSPIGSGDWLSYWKSPPRCSKVEFSIILGSLSDVYGVMMLVSSCGYSVEDCPIVEIFAGNNINREESSFMGKWDLNSLVASNSELRKPEATDSKPDIPRNLRFPFKNSVRCRIIWIMLTLPLTSSKSINSIESGCNLLSFDDDVSFPQSNDYNSFNAPVGNNQCIHAKRFIVHGKSVKKEPDSPSQESNNMNIRSWLDRPPRFNRLRVVAEAERLKNNDLILEQLLPLATPPLAGFRFDALNVIKPCVRCSPSSEDVDILQSCLTRLKDRHISPAVLYIQVFVIQESRKSVTLGEYRLPEVRPGTALYFDFPRQIQARMIVFKLFGDLSAFSDDPNNDQGDSNSRDSVLASGLSLSNRIKLYYYADPNELGRAI</sequence>
<name>A0A0K9PSV6_ZOSMR</name>
<dbReference type="GO" id="GO:0016791">
    <property type="term" value="F:phosphatase activity"/>
    <property type="evidence" value="ECO:0007669"/>
    <property type="project" value="InterPro"/>
</dbReference>
<organism evidence="3 4">
    <name type="scientific">Zostera marina</name>
    <name type="common">Eelgrass</name>
    <dbReference type="NCBI Taxonomy" id="29655"/>
    <lineage>
        <taxon>Eukaryota</taxon>
        <taxon>Viridiplantae</taxon>
        <taxon>Streptophyta</taxon>
        <taxon>Embryophyta</taxon>
        <taxon>Tracheophyta</taxon>
        <taxon>Spermatophyta</taxon>
        <taxon>Magnoliopsida</taxon>
        <taxon>Liliopsida</taxon>
        <taxon>Zosteraceae</taxon>
        <taxon>Zostera</taxon>
    </lineage>
</organism>
<dbReference type="Pfam" id="PF24789">
    <property type="entry name" value="SAC9_GBDL_2nd"/>
    <property type="match status" value="1"/>
</dbReference>
<dbReference type="InterPro" id="IPR036020">
    <property type="entry name" value="WW_dom_sf"/>
</dbReference>
<evidence type="ECO:0000313" key="3">
    <source>
        <dbReference type="EMBL" id="KMZ72061.1"/>
    </source>
</evidence>
<dbReference type="Pfam" id="PF24791">
    <property type="entry name" value="SAC9_C8D"/>
    <property type="match status" value="1"/>
</dbReference>
<keyword evidence="4" id="KW-1185">Reference proteome</keyword>
<dbReference type="InterPro" id="IPR057554">
    <property type="entry name" value="SAC9_C"/>
</dbReference>
<protein>
    <submittedName>
        <fullName evidence="3">Putative phosphoinositide phosphatase SAC9</fullName>
    </submittedName>
</protein>
<dbReference type="PANTHER" id="PTHR46817:SF1">
    <property type="entry name" value="SAC DOMAIN-CONTAINING PROTEIN"/>
    <property type="match status" value="1"/>
</dbReference>
<dbReference type="InterPro" id="IPR001202">
    <property type="entry name" value="WW_dom"/>
</dbReference>
<reference evidence="4" key="1">
    <citation type="journal article" date="2016" name="Nature">
        <title>The genome of the seagrass Zostera marina reveals angiosperm adaptation to the sea.</title>
        <authorList>
            <person name="Olsen J.L."/>
            <person name="Rouze P."/>
            <person name="Verhelst B."/>
            <person name="Lin Y.-C."/>
            <person name="Bayer T."/>
            <person name="Collen J."/>
            <person name="Dattolo E."/>
            <person name="De Paoli E."/>
            <person name="Dittami S."/>
            <person name="Maumus F."/>
            <person name="Michel G."/>
            <person name="Kersting A."/>
            <person name="Lauritano C."/>
            <person name="Lohaus R."/>
            <person name="Toepel M."/>
            <person name="Tonon T."/>
            <person name="Vanneste K."/>
            <person name="Amirebrahimi M."/>
            <person name="Brakel J."/>
            <person name="Bostroem C."/>
            <person name="Chovatia M."/>
            <person name="Grimwood J."/>
            <person name="Jenkins J.W."/>
            <person name="Jueterbock A."/>
            <person name="Mraz A."/>
            <person name="Stam W.T."/>
            <person name="Tice H."/>
            <person name="Bornberg-Bauer E."/>
            <person name="Green P.J."/>
            <person name="Pearson G.A."/>
            <person name="Procaccini G."/>
            <person name="Duarte C.M."/>
            <person name="Schmutz J."/>
            <person name="Reusch T.B.H."/>
            <person name="Van de Peer Y."/>
        </authorList>
    </citation>
    <scope>NUCLEOTIDE SEQUENCE [LARGE SCALE GENOMIC DNA]</scope>
    <source>
        <strain evidence="4">cv. Finnish</strain>
    </source>
</reference>
<evidence type="ECO:0000259" key="2">
    <source>
        <dbReference type="PROSITE" id="PS50275"/>
    </source>
</evidence>
<feature type="domain" description="SAC" evidence="2">
    <location>
        <begin position="147"/>
        <end position="486"/>
    </location>
</feature>
<dbReference type="InterPro" id="IPR057555">
    <property type="entry name" value="SAC9_GBDL_1st"/>
</dbReference>
<dbReference type="OrthoDB" id="405996at2759"/>
<dbReference type="Proteomes" id="UP000036987">
    <property type="component" value="Unassembled WGS sequence"/>
</dbReference>
<proteinExistence type="predicted"/>
<dbReference type="Gene3D" id="2.20.70.10">
    <property type="match status" value="1"/>
</dbReference>
<dbReference type="EMBL" id="LFYR01000643">
    <property type="protein sequence ID" value="KMZ72061.1"/>
    <property type="molecule type" value="Genomic_DNA"/>
</dbReference>
<dbReference type="Pfam" id="PF00397">
    <property type="entry name" value="WW"/>
    <property type="match status" value="1"/>
</dbReference>
<feature type="domain" description="WW" evidence="1">
    <location>
        <begin position="512"/>
        <end position="546"/>
    </location>
</feature>
<dbReference type="Pfam" id="PF24790">
    <property type="entry name" value="SAC9_GBDL_1st"/>
    <property type="match status" value="1"/>
</dbReference>
<dbReference type="PROSITE" id="PS50275">
    <property type="entry name" value="SAC"/>
    <property type="match status" value="1"/>
</dbReference>
<dbReference type="STRING" id="29655.A0A0K9PSV6"/>
<dbReference type="InterPro" id="IPR057553">
    <property type="entry name" value="SAC9_GBDL_2nd"/>
</dbReference>
<dbReference type="PANTHER" id="PTHR46817">
    <property type="entry name" value="PHOSPHOINOSITIDE PHOSPHATASE SAC9-RELATED"/>
    <property type="match status" value="1"/>
</dbReference>
<dbReference type="SUPFAM" id="SSF51045">
    <property type="entry name" value="WW domain"/>
    <property type="match status" value="1"/>
</dbReference>
<evidence type="ECO:0000259" key="1">
    <source>
        <dbReference type="PROSITE" id="PS50020"/>
    </source>
</evidence>
<dbReference type="InterPro" id="IPR057557">
    <property type="entry name" value="SAC9_C8D"/>
</dbReference>
<dbReference type="PROSITE" id="PS01159">
    <property type="entry name" value="WW_DOMAIN_1"/>
    <property type="match status" value="1"/>
</dbReference>
<evidence type="ECO:0000313" key="4">
    <source>
        <dbReference type="Proteomes" id="UP000036987"/>
    </source>
</evidence>